<dbReference type="InParanoid" id="Q22WS2"/>
<dbReference type="RefSeq" id="XP_001009965.1">
    <property type="nucleotide sequence ID" value="XM_001009965.3"/>
</dbReference>
<evidence type="ECO:0000313" key="3">
    <source>
        <dbReference type="Proteomes" id="UP000009168"/>
    </source>
</evidence>
<evidence type="ECO:0000313" key="2">
    <source>
        <dbReference type="EMBL" id="EAR89720.1"/>
    </source>
</evidence>
<organism evidence="2 3">
    <name type="scientific">Tetrahymena thermophila (strain SB210)</name>
    <dbReference type="NCBI Taxonomy" id="312017"/>
    <lineage>
        <taxon>Eukaryota</taxon>
        <taxon>Sar</taxon>
        <taxon>Alveolata</taxon>
        <taxon>Ciliophora</taxon>
        <taxon>Intramacronucleata</taxon>
        <taxon>Oligohymenophorea</taxon>
        <taxon>Hymenostomatida</taxon>
        <taxon>Tetrahymenina</taxon>
        <taxon>Tetrahymenidae</taxon>
        <taxon>Tetrahymena</taxon>
    </lineage>
</organism>
<dbReference type="GeneID" id="7844422"/>
<dbReference type="AlphaFoldDB" id="Q22WS2"/>
<dbReference type="EMBL" id="GG662813">
    <property type="protein sequence ID" value="EAR89720.1"/>
    <property type="molecule type" value="Genomic_DNA"/>
</dbReference>
<dbReference type="Proteomes" id="UP000009168">
    <property type="component" value="Unassembled WGS sequence"/>
</dbReference>
<feature type="coiled-coil region" evidence="1">
    <location>
        <begin position="123"/>
        <end position="193"/>
    </location>
</feature>
<gene>
    <name evidence="2" type="ORF">TTHERM_00974120</name>
</gene>
<sequence length="335" mass="39210">MQNKLNFQNQIDELIKSSLRTTKQIIIEQSIGSIVFTDLTSNQQNQVKNVLQSLSLKNQKLLIESIDIKDEANEGKSIKQVSFKVKYSLKQFNNRSVCDLIKNELKADNCTIVPNQKLFFEGQKELRHLLQDDEMELVKQNEEQKQKLLSDIQSFGKVVSTSKKEEEENNKLIEKLTKEKDELKAKNLDFQKEKNLTIKINKDLVDKTKKLVDEIKEKEKIMSEQDSKVNEILKKIEENQKKMDSNEKSKQLVSDIAAKDEQIMKQQQLTKTLQNELQTCKNTIKSLQQQIETLETKISDQEISNLDYQKDIFQLSEKINVYDDQIKQYDIYLKQ</sequence>
<proteinExistence type="predicted"/>
<dbReference type="HOGENOM" id="CLU_830245_0_0_1"/>
<feature type="coiled-coil region" evidence="1">
    <location>
        <begin position="270"/>
        <end position="304"/>
    </location>
</feature>
<keyword evidence="3" id="KW-1185">Reference proteome</keyword>
<name>Q22WS2_TETTS</name>
<reference evidence="3" key="1">
    <citation type="journal article" date="2006" name="PLoS Biol.">
        <title>Macronuclear genome sequence of the ciliate Tetrahymena thermophila, a model eukaryote.</title>
        <authorList>
            <person name="Eisen J.A."/>
            <person name="Coyne R.S."/>
            <person name="Wu M."/>
            <person name="Wu D."/>
            <person name="Thiagarajan M."/>
            <person name="Wortman J.R."/>
            <person name="Badger J.H."/>
            <person name="Ren Q."/>
            <person name="Amedeo P."/>
            <person name="Jones K.M."/>
            <person name="Tallon L.J."/>
            <person name="Delcher A.L."/>
            <person name="Salzberg S.L."/>
            <person name="Silva J.C."/>
            <person name="Haas B.J."/>
            <person name="Majoros W.H."/>
            <person name="Farzad M."/>
            <person name="Carlton J.M."/>
            <person name="Smith R.K. Jr."/>
            <person name="Garg J."/>
            <person name="Pearlman R.E."/>
            <person name="Karrer K.M."/>
            <person name="Sun L."/>
            <person name="Manning G."/>
            <person name="Elde N.C."/>
            <person name="Turkewitz A.P."/>
            <person name="Asai D.J."/>
            <person name="Wilkes D.E."/>
            <person name="Wang Y."/>
            <person name="Cai H."/>
            <person name="Collins K."/>
            <person name="Stewart B.A."/>
            <person name="Lee S.R."/>
            <person name="Wilamowska K."/>
            <person name="Weinberg Z."/>
            <person name="Ruzzo W.L."/>
            <person name="Wloga D."/>
            <person name="Gaertig J."/>
            <person name="Frankel J."/>
            <person name="Tsao C.-C."/>
            <person name="Gorovsky M.A."/>
            <person name="Keeling P.J."/>
            <person name="Waller R.F."/>
            <person name="Patron N.J."/>
            <person name="Cherry J.M."/>
            <person name="Stover N.A."/>
            <person name="Krieger C.J."/>
            <person name="del Toro C."/>
            <person name="Ryder H.F."/>
            <person name="Williamson S.C."/>
            <person name="Barbeau R.A."/>
            <person name="Hamilton E.P."/>
            <person name="Orias E."/>
        </authorList>
    </citation>
    <scope>NUCLEOTIDE SEQUENCE [LARGE SCALE GENOMIC DNA]</scope>
    <source>
        <strain evidence="3">SB210</strain>
    </source>
</reference>
<protein>
    <submittedName>
        <fullName evidence="2">Uncharacterized protein</fullName>
    </submittedName>
</protein>
<evidence type="ECO:0000256" key="1">
    <source>
        <dbReference type="SAM" id="Coils"/>
    </source>
</evidence>
<accession>Q22WS2</accession>
<keyword evidence="1" id="KW-0175">Coiled coil</keyword>
<dbReference type="KEGG" id="tet:TTHERM_00974120"/>